<evidence type="ECO:0000256" key="1">
    <source>
        <dbReference type="SAM" id="Phobius"/>
    </source>
</evidence>
<proteinExistence type="predicted"/>
<keyword evidence="1" id="KW-1133">Transmembrane helix</keyword>
<evidence type="ECO:0000313" key="4">
    <source>
        <dbReference type="Proteomes" id="UP000033996"/>
    </source>
</evidence>
<dbReference type="SUPFAM" id="SSF50952">
    <property type="entry name" value="Soluble quinoprotein glucose dehydrogenase"/>
    <property type="match status" value="1"/>
</dbReference>
<dbReference type="EMBL" id="LBWL01000010">
    <property type="protein sequence ID" value="KKR09022.1"/>
    <property type="molecule type" value="Genomic_DNA"/>
</dbReference>
<sequence>MNRKLSAAIILVILIGGFVLIKYKRTPISKIENPILTSDYSIDQYATNLDGPRVMEFDAKGRMIISETKAGKIIIVEDKNKNGMIEDQEKAVLLSNLKSPHGLAFYTDKKTSITYIYVAETQQVNRYVYDVNAGVVAGKGENIAKFPEGGRHYTRTISFGPNLRKSPIISGNGAVDTLSETKLYISVGSSCDACVEDSWKRATILESDPEGNFLAEFAGGLRNSVFFTFNLDTKELWATEMGRDNLGDNLPPDEINIIKAPDKNEQFGAKRYGWPFCYGNKVKDATFNPGTYTRKDLSEDCSTTIAPAIEIPAHSAPLGLIFVKSDKFPKDWQGDLLVAYHGSWNRNEKIGYKIARFKKDADDKYQYAGDLVSGWLKDGVVSGRPVDLKFGPDGSLYVSDDYSGTVYKITYLR</sequence>
<protein>
    <recommendedName>
        <fullName evidence="2">Pyrroloquinoline quinone-dependent pyranose dehydrogenase beta-propeller domain-containing protein</fullName>
    </recommendedName>
</protein>
<keyword evidence="1" id="KW-0472">Membrane</keyword>
<dbReference type="PANTHER" id="PTHR19328:SF53">
    <property type="entry name" value="MEMBRANE PROTEIN"/>
    <property type="match status" value="1"/>
</dbReference>
<evidence type="ECO:0000313" key="3">
    <source>
        <dbReference type="EMBL" id="KKR09022.1"/>
    </source>
</evidence>
<dbReference type="InterPro" id="IPR054539">
    <property type="entry name" value="Beta-prop_PDH"/>
</dbReference>
<feature type="domain" description="Pyrroloquinoline quinone-dependent pyranose dehydrogenase beta-propeller" evidence="2">
    <location>
        <begin position="36"/>
        <end position="410"/>
    </location>
</feature>
<name>A0A837HPP5_9BACT</name>
<feature type="transmembrane region" description="Helical" evidence="1">
    <location>
        <begin position="6"/>
        <end position="23"/>
    </location>
</feature>
<comment type="caution">
    <text evidence="3">The sequence shown here is derived from an EMBL/GenBank/DDBJ whole genome shotgun (WGS) entry which is preliminary data.</text>
</comment>
<dbReference type="AlphaFoldDB" id="A0A837HPP5"/>
<dbReference type="Pfam" id="PF22807">
    <property type="entry name" value="TrAA12"/>
    <property type="match status" value="1"/>
</dbReference>
<evidence type="ECO:0000259" key="2">
    <source>
        <dbReference type="Pfam" id="PF22807"/>
    </source>
</evidence>
<dbReference type="Gene3D" id="2.120.10.30">
    <property type="entry name" value="TolB, C-terminal domain"/>
    <property type="match status" value="1"/>
</dbReference>
<dbReference type="PANTHER" id="PTHR19328">
    <property type="entry name" value="HEDGEHOG-INTERACTING PROTEIN"/>
    <property type="match status" value="1"/>
</dbReference>
<gene>
    <name evidence="3" type="ORF">UT35_C0010G0003</name>
</gene>
<dbReference type="InterPro" id="IPR011041">
    <property type="entry name" value="Quinoprot_gluc/sorb_DH_b-prop"/>
</dbReference>
<keyword evidence="1" id="KW-0812">Transmembrane</keyword>
<dbReference type="Proteomes" id="UP000033996">
    <property type="component" value="Unassembled WGS sequence"/>
</dbReference>
<accession>A0A837HPP5</accession>
<dbReference type="InterPro" id="IPR011042">
    <property type="entry name" value="6-blade_b-propeller_TolB-like"/>
</dbReference>
<reference evidence="3 4" key="1">
    <citation type="journal article" date="2015" name="Nature">
        <title>rRNA introns, odd ribosomes, and small enigmatic genomes across a large radiation of phyla.</title>
        <authorList>
            <person name="Brown C.T."/>
            <person name="Hug L.A."/>
            <person name="Thomas B.C."/>
            <person name="Sharon I."/>
            <person name="Castelle C.J."/>
            <person name="Singh A."/>
            <person name="Wilkins M.J."/>
            <person name="Williams K.H."/>
            <person name="Banfield J.F."/>
        </authorList>
    </citation>
    <scope>NUCLEOTIDE SEQUENCE [LARGE SCALE GENOMIC DNA]</scope>
</reference>
<organism evidence="3 4">
    <name type="scientific">Candidatus Yanofskybacteria bacterium GW2011_GWD1_39_16</name>
    <dbReference type="NCBI Taxonomy" id="1619030"/>
    <lineage>
        <taxon>Bacteria</taxon>
        <taxon>Candidatus Yanofskyibacteriota</taxon>
    </lineage>
</organism>